<evidence type="ECO:0000256" key="1">
    <source>
        <dbReference type="SAM" id="SignalP"/>
    </source>
</evidence>
<reference evidence="3" key="1">
    <citation type="submission" date="2016-10" db="EMBL/GenBank/DDBJ databases">
        <authorList>
            <person name="Varghese N."/>
            <person name="Submissions S."/>
        </authorList>
    </citation>
    <scope>NUCLEOTIDE SEQUENCE [LARGE SCALE GENOMIC DNA]</scope>
    <source>
        <strain evidence="3">DS-12</strain>
    </source>
</reference>
<dbReference type="AlphaFoldDB" id="A0A1I5DJF1"/>
<protein>
    <submittedName>
        <fullName evidence="2">Uncharacterized protein</fullName>
    </submittedName>
</protein>
<feature type="signal peptide" evidence="1">
    <location>
        <begin position="1"/>
        <end position="19"/>
    </location>
</feature>
<dbReference type="EMBL" id="FOVI01000016">
    <property type="protein sequence ID" value="SFN99300.1"/>
    <property type="molecule type" value="Genomic_DNA"/>
</dbReference>
<feature type="chain" id="PRO_5011624713" evidence="1">
    <location>
        <begin position="20"/>
        <end position="135"/>
    </location>
</feature>
<keyword evidence="3" id="KW-1185">Reference proteome</keyword>
<proteinExistence type="predicted"/>
<accession>A0A1I5DJF1</accession>
<gene>
    <name evidence="2" type="ORF">SAMN05421741_11621</name>
</gene>
<dbReference type="Proteomes" id="UP000199036">
    <property type="component" value="Unassembled WGS sequence"/>
</dbReference>
<name>A0A1I5DJF1_9FLAO</name>
<dbReference type="RefSeq" id="WP_091524200.1">
    <property type="nucleotide sequence ID" value="NZ_FOVI01000016.1"/>
</dbReference>
<evidence type="ECO:0000313" key="3">
    <source>
        <dbReference type="Proteomes" id="UP000199036"/>
    </source>
</evidence>
<keyword evidence="1" id="KW-0732">Signal</keyword>
<dbReference type="STRING" id="913024.SAMN05421741_11621"/>
<organism evidence="2 3">
    <name type="scientific">Paenimyroides ummariense</name>
    <dbReference type="NCBI Taxonomy" id="913024"/>
    <lineage>
        <taxon>Bacteria</taxon>
        <taxon>Pseudomonadati</taxon>
        <taxon>Bacteroidota</taxon>
        <taxon>Flavobacteriia</taxon>
        <taxon>Flavobacteriales</taxon>
        <taxon>Flavobacteriaceae</taxon>
        <taxon>Paenimyroides</taxon>
    </lineage>
</organism>
<sequence length="135" mass="15795">MKKLITLFVLFLGLGIANAQEKKPIFGYLEYHYHFNDIYYSDIFQLTQNECGDKTFITSAKETFEKYLISQYGFKADQYGDIGFSYLPYGDNENEEDFRTKEQAEEGRKRAIARIKSDITDVKITVTTFNFICKK</sequence>
<evidence type="ECO:0000313" key="2">
    <source>
        <dbReference type="EMBL" id="SFN99300.1"/>
    </source>
</evidence>